<keyword evidence="5" id="KW-1185">Reference proteome</keyword>
<dbReference type="GeneID" id="62147697"/>
<dbReference type="PANTHER" id="PTHR43669:SF11">
    <property type="entry name" value="SHORT-CHAIN DEHYDROGENASE_OXIDOREDUCTASE"/>
    <property type="match status" value="1"/>
</dbReference>
<dbReference type="PRINTS" id="PR00081">
    <property type="entry name" value="GDHRDH"/>
</dbReference>
<comment type="caution">
    <text evidence="4">The sequence shown here is derived from an EMBL/GenBank/DDBJ whole genome shotgun (WGS) entry which is preliminary data.</text>
</comment>
<dbReference type="Pfam" id="PF00106">
    <property type="entry name" value="adh_short"/>
    <property type="match status" value="1"/>
</dbReference>
<accession>A0A9P5IQN0</accession>
<evidence type="ECO:0008006" key="6">
    <source>
        <dbReference type="Google" id="ProtNLM"/>
    </source>
</evidence>
<evidence type="ECO:0000256" key="3">
    <source>
        <dbReference type="ARBA" id="ARBA00023002"/>
    </source>
</evidence>
<sequence length="287" mass="31706">MPFPYKTVLVVGATSGIGLALAEKMLSEGVTKIIALGRRQDKLDELQEKHGDSKVSTVAFDITNLEGIPNMVEGVLKSHPSLDCAFLNSGIQRSLDFTQPSSIDLDVISTEFTTNYLSYVHLVKALLPHLQNRVKGGENSGLIFTTSGLALVPIVRCGNYCASKAAMHQLILVMREQLRGVGQSESGNTAEEKIPGENKKSKGVQVIEIYPPAVQTELHDEKHQPDIKDGRNMGMPLDEFTEEAWRGLERGDEDIPVGTTWKGFGYEEVEMRRKKLFGEMMEKMKGN</sequence>
<dbReference type="EMBL" id="RCSW01000007">
    <property type="protein sequence ID" value="KAF7946859.1"/>
    <property type="molecule type" value="Genomic_DNA"/>
</dbReference>
<evidence type="ECO:0000313" key="4">
    <source>
        <dbReference type="EMBL" id="KAF7946859.1"/>
    </source>
</evidence>
<dbReference type="Proteomes" id="UP000710849">
    <property type="component" value="Unassembled WGS sequence"/>
</dbReference>
<evidence type="ECO:0000313" key="5">
    <source>
        <dbReference type="Proteomes" id="UP000710849"/>
    </source>
</evidence>
<dbReference type="SUPFAM" id="SSF51735">
    <property type="entry name" value="NAD(P)-binding Rossmann-fold domains"/>
    <property type="match status" value="1"/>
</dbReference>
<dbReference type="InterPro" id="IPR002347">
    <property type="entry name" value="SDR_fam"/>
</dbReference>
<protein>
    <recommendedName>
        <fullName evidence="6">NAD(P)-binding protein</fullName>
    </recommendedName>
</protein>
<proteinExistence type="inferred from homology"/>
<keyword evidence="2" id="KW-0521">NADP</keyword>
<comment type="similarity">
    <text evidence="1">Belongs to the short-chain dehydrogenases/reductases (SDR) family.</text>
</comment>
<dbReference type="InterPro" id="IPR036291">
    <property type="entry name" value="NAD(P)-bd_dom_sf"/>
</dbReference>
<keyword evidence="3" id="KW-0560">Oxidoreductase</keyword>
<dbReference type="GO" id="GO:0016491">
    <property type="term" value="F:oxidoreductase activity"/>
    <property type="evidence" value="ECO:0007669"/>
    <property type="project" value="UniProtKB-KW"/>
</dbReference>
<gene>
    <name evidence="4" type="ORF">EAE97_004108</name>
</gene>
<dbReference type="Gene3D" id="3.40.50.720">
    <property type="entry name" value="NAD(P)-binding Rossmann-like Domain"/>
    <property type="match status" value="1"/>
</dbReference>
<evidence type="ECO:0000256" key="1">
    <source>
        <dbReference type="ARBA" id="ARBA00006484"/>
    </source>
</evidence>
<organism evidence="4 5">
    <name type="scientific">Botrytis byssoidea</name>
    <dbReference type="NCBI Taxonomy" id="139641"/>
    <lineage>
        <taxon>Eukaryota</taxon>
        <taxon>Fungi</taxon>
        <taxon>Dikarya</taxon>
        <taxon>Ascomycota</taxon>
        <taxon>Pezizomycotina</taxon>
        <taxon>Leotiomycetes</taxon>
        <taxon>Helotiales</taxon>
        <taxon>Sclerotiniaceae</taxon>
        <taxon>Botrytis</taxon>
    </lineage>
</organism>
<dbReference type="PROSITE" id="PS00061">
    <property type="entry name" value="ADH_SHORT"/>
    <property type="match status" value="1"/>
</dbReference>
<dbReference type="InterPro" id="IPR020904">
    <property type="entry name" value="Sc_DH/Rdtase_CS"/>
</dbReference>
<dbReference type="RefSeq" id="XP_038734064.1">
    <property type="nucleotide sequence ID" value="XM_038874620.1"/>
</dbReference>
<evidence type="ECO:0000256" key="2">
    <source>
        <dbReference type="ARBA" id="ARBA00022857"/>
    </source>
</evidence>
<name>A0A9P5IQN0_9HELO</name>
<reference evidence="4 5" key="1">
    <citation type="journal article" date="2020" name="Genome Biol. Evol.">
        <title>Comparative genomics of Sclerotiniaceae.</title>
        <authorList>
            <person name="Valero Jimenez C.A."/>
            <person name="Steentjes M."/>
            <person name="Scholten O.E."/>
            <person name="Van Kan J.A.L."/>
        </authorList>
    </citation>
    <scope>NUCLEOTIDE SEQUENCE [LARGE SCALE GENOMIC DNA]</scope>
    <source>
        <strain evidence="4 5">MUCL 94</strain>
    </source>
</reference>
<dbReference type="AlphaFoldDB" id="A0A9P5IQN0"/>
<dbReference type="PANTHER" id="PTHR43669">
    <property type="entry name" value="5-KETO-D-GLUCONATE 5-REDUCTASE"/>
    <property type="match status" value="1"/>
</dbReference>